<comment type="caution">
    <text evidence="1">The sequence shown here is derived from an EMBL/GenBank/DDBJ whole genome shotgun (WGS) entry which is preliminary data.</text>
</comment>
<dbReference type="AlphaFoldDB" id="A0A812R2W2"/>
<dbReference type="Proteomes" id="UP000649617">
    <property type="component" value="Unassembled WGS sequence"/>
</dbReference>
<keyword evidence="2" id="KW-1185">Reference proteome</keyword>
<feature type="non-terminal residue" evidence="1">
    <location>
        <position position="1"/>
    </location>
</feature>
<evidence type="ECO:0000313" key="2">
    <source>
        <dbReference type="Proteomes" id="UP000649617"/>
    </source>
</evidence>
<name>A0A812R2W2_SYMPI</name>
<reference evidence="1" key="1">
    <citation type="submission" date="2021-02" db="EMBL/GenBank/DDBJ databases">
        <authorList>
            <person name="Dougan E. K."/>
            <person name="Rhodes N."/>
            <person name="Thang M."/>
            <person name="Chan C."/>
        </authorList>
    </citation>
    <scope>NUCLEOTIDE SEQUENCE</scope>
</reference>
<gene>
    <name evidence="1" type="primary">GIP</name>
    <name evidence="1" type="ORF">SPIL2461_LOCUS10279</name>
</gene>
<proteinExistence type="predicted"/>
<dbReference type="EMBL" id="CAJNIZ010018833">
    <property type="protein sequence ID" value="CAE7416880.1"/>
    <property type="molecule type" value="Genomic_DNA"/>
</dbReference>
<evidence type="ECO:0000313" key="1">
    <source>
        <dbReference type="EMBL" id="CAE7416880.1"/>
    </source>
</evidence>
<sequence length="344" mass="38384">MSEERGLKRFSGEEEDVGKQLRRWKAWALAKQMTVKDLQKTQRGPWLFTLRWSSSGGLRKTLIGADTLESMEKLLGGRPVVRERQVNSFRLAMVRQRLRRCSFVVGPPVAGEAQLTIDFARCTATVLKDPKPIALHRNGAGQLLLNLVDFPSKDISKEDGDAAIWELLHERFPEKKPHDQMGVDRQGHGDRKAAVGFPKEAHGWIALHCAGLSEEQKAIVKAKTQGKLDLETVSAGSRFCFSSLKATGVKTKRPTSVLLAEDEDLLTDQLAEGESFADVEAFLADYGQGDGAEDAVSETDAAEALAVSWKEKRSEINRLQKSRQFHAADASRRNFRIEFEELKK</sequence>
<accession>A0A812R2W2</accession>
<protein>
    <submittedName>
        <fullName evidence="1">GIP protein</fullName>
    </submittedName>
</protein>
<organism evidence="1 2">
    <name type="scientific">Symbiodinium pilosum</name>
    <name type="common">Dinoflagellate</name>
    <dbReference type="NCBI Taxonomy" id="2952"/>
    <lineage>
        <taxon>Eukaryota</taxon>
        <taxon>Sar</taxon>
        <taxon>Alveolata</taxon>
        <taxon>Dinophyceae</taxon>
        <taxon>Suessiales</taxon>
        <taxon>Symbiodiniaceae</taxon>
        <taxon>Symbiodinium</taxon>
    </lineage>
</organism>